<dbReference type="EMBL" id="PDCK01000043">
    <property type="protein sequence ID" value="PRQ34704.1"/>
    <property type="molecule type" value="Genomic_DNA"/>
</dbReference>
<dbReference type="STRING" id="74649.A0A2P6QKJ6"/>
<dbReference type="GO" id="GO:2000058">
    <property type="term" value="P:regulation of ubiquitin-dependent protein catabolic process"/>
    <property type="evidence" value="ECO:0007669"/>
    <property type="project" value="TreeGrafter"/>
</dbReference>
<dbReference type="Gramene" id="PRQ34704">
    <property type="protein sequence ID" value="PRQ34704"/>
    <property type="gene ID" value="RchiOBHm_Chr5g0072051"/>
</dbReference>
<proteinExistence type="predicted"/>
<sequence length="224" mass="24169">MKVLTSVQELFTQLQVLDESLSLVMIMGFRERDTKMALRMSNQDVSISPVYTYDEMTVEKALDLTNPETNSSIQQHLESRKSKLQCQAVDASVEAFVRMAFDRSLAVLALQGGGTMDQAICPLLSGQAPNPTDAANQSEAIPAVNAKNNSQSDVAIDIANSLASMLDNQNGQVGGPSTSSIASERELAEELAQGEAFTDYDIEVTRQGEVISEYLALLNSAGTK</sequence>
<keyword evidence="2" id="KW-1185">Reference proteome</keyword>
<dbReference type="Proteomes" id="UP000238479">
    <property type="component" value="Chromosome 5"/>
</dbReference>
<evidence type="ECO:0000313" key="1">
    <source>
        <dbReference type="EMBL" id="PRQ34704.1"/>
    </source>
</evidence>
<reference evidence="1 2" key="1">
    <citation type="journal article" date="2018" name="Nat. Genet.">
        <title>The Rosa genome provides new insights in the design of modern roses.</title>
        <authorList>
            <person name="Bendahmane M."/>
        </authorList>
    </citation>
    <scope>NUCLEOTIDE SEQUENCE [LARGE SCALE GENOMIC DNA]</scope>
    <source>
        <strain evidence="2">cv. Old Blush</strain>
    </source>
</reference>
<dbReference type="AlphaFoldDB" id="A0A2P6QKJ6"/>
<dbReference type="InterPro" id="IPR039749">
    <property type="entry name" value="NUB1"/>
</dbReference>
<evidence type="ECO:0000313" key="2">
    <source>
        <dbReference type="Proteomes" id="UP000238479"/>
    </source>
</evidence>
<dbReference type="PANTHER" id="PTHR12948">
    <property type="entry name" value="NEDD8 ULTIMATE BUSTER-1 BS4 PROTEIN"/>
    <property type="match status" value="1"/>
</dbReference>
<gene>
    <name evidence="1" type="ORF">RchiOBHm_Chr5g0072051</name>
</gene>
<comment type="caution">
    <text evidence="1">The sequence shown here is derived from an EMBL/GenBank/DDBJ whole genome shotgun (WGS) entry which is preliminary data.</text>
</comment>
<name>A0A2P6QKJ6_ROSCH</name>
<protein>
    <submittedName>
        <fullName evidence="1">Uncharacterized protein</fullName>
    </submittedName>
</protein>
<organism evidence="1 2">
    <name type="scientific">Rosa chinensis</name>
    <name type="common">China rose</name>
    <dbReference type="NCBI Taxonomy" id="74649"/>
    <lineage>
        <taxon>Eukaryota</taxon>
        <taxon>Viridiplantae</taxon>
        <taxon>Streptophyta</taxon>
        <taxon>Embryophyta</taxon>
        <taxon>Tracheophyta</taxon>
        <taxon>Spermatophyta</taxon>
        <taxon>Magnoliopsida</taxon>
        <taxon>eudicotyledons</taxon>
        <taxon>Gunneridae</taxon>
        <taxon>Pentapetalae</taxon>
        <taxon>rosids</taxon>
        <taxon>fabids</taxon>
        <taxon>Rosales</taxon>
        <taxon>Rosaceae</taxon>
        <taxon>Rosoideae</taxon>
        <taxon>Rosoideae incertae sedis</taxon>
        <taxon>Rosa</taxon>
    </lineage>
</organism>
<accession>A0A2P6QKJ6</accession>
<dbReference type="PANTHER" id="PTHR12948:SF3">
    <property type="entry name" value="NEDD8 ULTIMATE BUSTER 1"/>
    <property type="match status" value="1"/>
</dbReference>